<dbReference type="SUPFAM" id="SSF53756">
    <property type="entry name" value="UDP-Glycosyltransferase/glycogen phosphorylase"/>
    <property type="match status" value="1"/>
</dbReference>
<evidence type="ECO:0000256" key="1">
    <source>
        <dbReference type="ARBA" id="ARBA00009995"/>
    </source>
</evidence>
<dbReference type="PANTHER" id="PTHR48048:SF45">
    <property type="entry name" value="GLYCOSYLTRANSFERASE"/>
    <property type="match status" value="1"/>
</dbReference>
<name>A0AAN7LKP8_TRANT</name>
<dbReference type="Pfam" id="PF00201">
    <property type="entry name" value="UDPGT"/>
    <property type="match status" value="1"/>
</dbReference>
<dbReference type="InterPro" id="IPR002213">
    <property type="entry name" value="UDP_glucos_trans"/>
</dbReference>
<keyword evidence="4" id="KW-1185">Reference proteome</keyword>
<evidence type="ECO:0000313" key="3">
    <source>
        <dbReference type="EMBL" id="KAK4787350.1"/>
    </source>
</evidence>
<protein>
    <submittedName>
        <fullName evidence="3">Uncharacterized protein</fullName>
    </submittedName>
</protein>
<comment type="similarity">
    <text evidence="1">Belongs to the UDP-glycosyltransferase family.</text>
</comment>
<sequence length="157" mass="17998">MLHVQLLTIKQLYQKRKNTKHHVIEKTREDEKTTVPLLRLVHLLALQNAETVILDARDTFIPDSNMGNDKTDSDLQTACEEEYENPPEVLPEGFMERTNGFMSHSGWNSILEDLWLGSPTVAWPLYAEQQFNAFLMMGKQEVTGDVKMDFLGPLGHE</sequence>
<organism evidence="3 4">
    <name type="scientific">Trapa natans</name>
    <name type="common">Water chestnut</name>
    <dbReference type="NCBI Taxonomy" id="22666"/>
    <lineage>
        <taxon>Eukaryota</taxon>
        <taxon>Viridiplantae</taxon>
        <taxon>Streptophyta</taxon>
        <taxon>Embryophyta</taxon>
        <taxon>Tracheophyta</taxon>
        <taxon>Spermatophyta</taxon>
        <taxon>Magnoliopsida</taxon>
        <taxon>eudicotyledons</taxon>
        <taxon>Gunneridae</taxon>
        <taxon>Pentapetalae</taxon>
        <taxon>rosids</taxon>
        <taxon>malvids</taxon>
        <taxon>Myrtales</taxon>
        <taxon>Lythraceae</taxon>
        <taxon>Trapa</taxon>
    </lineage>
</organism>
<dbReference type="EMBL" id="JAXQNO010000012">
    <property type="protein sequence ID" value="KAK4787350.1"/>
    <property type="molecule type" value="Genomic_DNA"/>
</dbReference>
<reference evidence="3 4" key="1">
    <citation type="journal article" date="2023" name="Hortic Res">
        <title>Pangenome of water caltrop reveals structural variations and asymmetric subgenome divergence after allopolyploidization.</title>
        <authorList>
            <person name="Zhang X."/>
            <person name="Chen Y."/>
            <person name="Wang L."/>
            <person name="Yuan Y."/>
            <person name="Fang M."/>
            <person name="Shi L."/>
            <person name="Lu R."/>
            <person name="Comes H.P."/>
            <person name="Ma Y."/>
            <person name="Chen Y."/>
            <person name="Huang G."/>
            <person name="Zhou Y."/>
            <person name="Zheng Z."/>
            <person name="Qiu Y."/>
        </authorList>
    </citation>
    <scope>NUCLEOTIDE SEQUENCE [LARGE SCALE GENOMIC DNA]</scope>
    <source>
        <strain evidence="3">F231</strain>
    </source>
</reference>
<keyword evidence="2" id="KW-0808">Transferase</keyword>
<comment type="caution">
    <text evidence="3">The sequence shown here is derived from an EMBL/GenBank/DDBJ whole genome shotgun (WGS) entry which is preliminary data.</text>
</comment>
<evidence type="ECO:0000256" key="2">
    <source>
        <dbReference type="ARBA" id="ARBA00022679"/>
    </source>
</evidence>
<dbReference type="InterPro" id="IPR050481">
    <property type="entry name" value="UDP-glycosyltransf_plant"/>
</dbReference>
<dbReference type="Gene3D" id="3.40.50.2000">
    <property type="entry name" value="Glycogen Phosphorylase B"/>
    <property type="match status" value="1"/>
</dbReference>
<dbReference type="AlphaFoldDB" id="A0AAN7LKP8"/>
<dbReference type="GO" id="GO:0035251">
    <property type="term" value="F:UDP-glucosyltransferase activity"/>
    <property type="evidence" value="ECO:0007669"/>
    <property type="project" value="InterPro"/>
</dbReference>
<dbReference type="Proteomes" id="UP001346149">
    <property type="component" value="Unassembled WGS sequence"/>
</dbReference>
<proteinExistence type="inferred from homology"/>
<accession>A0AAN7LKP8</accession>
<dbReference type="PANTHER" id="PTHR48048">
    <property type="entry name" value="GLYCOSYLTRANSFERASE"/>
    <property type="match status" value="1"/>
</dbReference>
<evidence type="ECO:0000313" key="4">
    <source>
        <dbReference type="Proteomes" id="UP001346149"/>
    </source>
</evidence>
<gene>
    <name evidence="3" type="ORF">SAY86_011183</name>
</gene>